<dbReference type="PANTHER" id="PTHR43701:SF2">
    <property type="entry name" value="MEMBRANE TRANSPORTER PROTEIN YJNA-RELATED"/>
    <property type="match status" value="1"/>
</dbReference>
<keyword evidence="5" id="KW-1003">Cell membrane</keyword>
<evidence type="ECO:0000256" key="4">
    <source>
        <dbReference type="ARBA" id="ARBA00023136"/>
    </source>
</evidence>
<dbReference type="PANTHER" id="PTHR43701">
    <property type="entry name" value="MEMBRANE TRANSPORTER PROTEIN MJ0441-RELATED"/>
    <property type="match status" value="1"/>
</dbReference>
<evidence type="ECO:0000256" key="5">
    <source>
        <dbReference type="RuleBase" id="RU363041"/>
    </source>
</evidence>
<feature type="transmembrane region" description="Helical" evidence="5">
    <location>
        <begin position="113"/>
        <end position="131"/>
    </location>
</feature>
<feature type="transmembrane region" description="Helical" evidence="5">
    <location>
        <begin position="43"/>
        <end position="62"/>
    </location>
</feature>
<dbReference type="AlphaFoldDB" id="A0A4Q9FBX2"/>
<keyword evidence="4 5" id="KW-0472">Membrane</keyword>
<evidence type="ECO:0000256" key="3">
    <source>
        <dbReference type="ARBA" id="ARBA00022989"/>
    </source>
</evidence>
<dbReference type="InterPro" id="IPR051598">
    <property type="entry name" value="TSUP/Inactive_protease-like"/>
</dbReference>
<sequence length="265" mass="28812">MDSTQILGYIGALIVGLVLGLIGGGGSILTVPLLVYLLGYNPVIATAYSLFVVGASSMVGTYQKHKKGLVDFKTGLAFSFPSFVAVYATRRYLVPGIPDTFFSIGNFSLTKDMGIMIFFAIIMIIASYSMIKNRKKRLNNSKSQSQPYYKTFIQGVIIGTITGIIGAGGGFLYVPALVLWANIPMKKAVGTSLIIITINSLIGFVGDVQTLNIEWTFLLIFTGIAILGIILGVFLSRFISGEKLKKSFGYFILIMATYIIYKELN</sequence>
<keyword evidence="3 5" id="KW-1133">Transmembrane helix</keyword>
<feature type="transmembrane region" description="Helical" evidence="5">
    <location>
        <begin position="247"/>
        <end position="264"/>
    </location>
</feature>
<dbReference type="RefSeq" id="WP_130965228.1">
    <property type="nucleotide sequence ID" value="NZ_SIRT01000014.1"/>
</dbReference>
<evidence type="ECO:0000256" key="2">
    <source>
        <dbReference type="ARBA" id="ARBA00022692"/>
    </source>
</evidence>
<dbReference type="Pfam" id="PF01925">
    <property type="entry name" value="TauE"/>
    <property type="match status" value="1"/>
</dbReference>
<dbReference type="Proteomes" id="UP000291142">
    <property type="component" value="Unassembled WGS sequence"/>
</dbReference>
<protein>
    <recommendedName>
        <fullName evidence="5">Probable membrane transporter protein</fullName>
    </recommendedName>
</protein>
<proteinExistence type="inferred from homology"/>
<keyword evidence="7" id="KW-1185">Reference proteome</keyword>
<feature type="transmembrane region" description="Helical" evidence="5">
    <location>
        <begin position="215"/>
        <end position="235"/>
    </location>
</feature>
<comment type="similarity">
    <text evidence="5">Belongs to the 4-toluene sulfonate uptake permease (TSUP) (TC 2.A.102) family.</text>
</comment>
<feature type="transmembrane region" description="Helical" evidence="5">
    <location>
        <begin position="74"/>
        <end position="93"/>
    </location>
</feature>
<dbReference type="OrthoDB" id="8559161at2"/>
<keyword evidence="2 5" id="KW-0812">Transmembrane</keyword>
<gene>
    <name evidence="6" type="ORF">EYD45_14215</name>
</gene>
<name>A0A4Q9FBX2_9FLAO</name>
<reference evidence="6 7" key="1">
    <citation type="submission" date="2019-02" db="EMBL/GenBank/DDBJ databases">
        <title>Hyunsoonleella sp., isolated from marine sediment.</title>
        <authorList>
            <person name="Liu B.-T."/>
        </authorList>
    </citation>
    <scope>NUCLEOTIDE SEQUENCE [LARGE SCALE GENOMIC DNA]</scope>
    <source>
        <strain evidence="6 7">T58</strain>
    </source>
</reference>
<dbReference type="EMBL" id="SIRT01000014">
    <property type="protein sequence ID" value="TBN00418.1"/>
    <property type="molecule type" value="Genomic_DNA"/>
</dbReference>
<dbReference type="InterPro" id="IPR002781">
    <property type="entry name" value="TM_pro_TauE-like"/>
</dbReference>
<feature type="transmembrane region" description="Helical" evidence="5">
    <location>
        <begin position="152"/>
        <end position="176"/>
    </location>
</feature>
<feature type="transmembrane region" description="Helical" evidence="5">
    <location>
        <begin position="188"/>
        <end position="208"/>
    </location>
</feature>
<comment type="caution">
    <text evidence="6">The sequence shown here is derived from an EMBL/GenBank/DDBJ whole genome shotgun (WGS) entry which is preliminary data.</text>
</comment>
<feature type="transmembrane region" description="Helical" evidence="5">
    <location>
        <begin position="7"/>
        <end position="37"/>
    </location>
</feature>
<accession>A0A4Q9FBX2</accession>
<evidence type="ECO:0000313" key="7">
    <source>
        <dbReference type="Proteomes" id="UP000291142"/>
    </source>
</evidence>
<organism evidence="6 7">
    <name type="scientific">Hyunsoonleella flava</name>
    <dbReference type="NCBI Taxonomy" id="2527939"/>
    <lineage>
        <taxon>Bacteria</taxon>
        <taxon>Pseudomonadati</taxon>
        <taxon>Bacteroidota</taxon>
        <taxon>Flavobacteriia</taxon>
        <taxon>Flavobacteriales</taxon>
        <taxon>Flavobacteriaceae</taxon>
    </lineage>
</organism>
<comment type="subcellular location">
    <subcellularLocation>
        <location evidence="5">Cell membrane</location>
        <topology evidence="5">Multi-pass membrane protein</topology>
    </subcellularLocation>
    <subcellularLocation>
        <location evidence="1">Membrane</location>
        <topology evidence="1">Multi-pass membrane protein</topology>
    </subcellularLocation>
</comment>
<dbReference type="GO" id="GO:0005886">
    <property type="term" value="C:plasma membrane"/>
    <property type="evidence" value="ECO:0007669"/>
    <property type="project" value="UniProtKB-SubCell"/>
</dbReference>
<evidence type="ECO:0000256" key="1">
    <source>
        <dbReference type="ARBA" id="ARBA00004141"/>
    </source>
</evidence>
<evidence type="ECO:0000313" key="6">
    <source>
        <dbReference type="EMBL" id="TBN00418.1"/>
    </source>
</evidence>